<dbReference type="SUPFAM" id="SSF52540">
    <property type="entry name" value="P-loop containing nucleoside triphosphate hydrolases"/>
    <property type="match status" value="1"/>
</dbReference>
<evidence type="ECO:0000256" key="2">
    <source>
        <dbReference type="ARBA" id="ARBA00022737"/>
    </source>
</evidence>
<evidence type="ECO:0000256" key="1">
    <source>
        <dbReference type="ARBA" id="ARBA00022448"/>
    </source>
</evidence>
<protein>
    <submittedName>
        <fullName evidence="5">Ribose import ATP-binding protein RbsA</fullName>
        <ecNumber evidence="5">3.6.3.17</ecNumber>
    </submittedName>
</protein>
<dbReference type="InterPro" id="IPR027417">
    <property type="entry name" value="P-loop_NTPase"/>
</dbReference>
<keyword evidence="3" id="KW-0547">Nucleotide-binding</keyword>
<organism evidence="5">
    <name type="scientific">bioreactor metagenome</name>
    <dbReference type="NCBI Taxonomy" id="1076179"/>
    <lineage>
        <taxon>unclassified sequences</taxon>
        <taxon>metagenomes</taxon>
        <taxon>ecological metagenomes</taxon>
    </lineage>
</organism>
<sequence>MTHRSPKQYIDRGIRYIPADRKGTGLVPNMDVKENSILKKYWNKPVAKGPMIDWKAVFTHAMNLVKKYSVSTPSMETPVKNLSGGNLQKLMLGRELCDAPKALIAVHPTWGLDVAATHFVREQLLEERDRGAAIFLVSEDLEELLSLSDRLAVIFKGEIMGILNHPEEATPELIGLMMAGTPLSSIKKGAK</sequence>
<keyword evidence="5" id="KW-0378">Hydrolase</keyword>
<dbReference type="PANTHER" id="PTHR43790:SF9">
    <property type="entry name" value="GALACTOFURANOSE TRANSPORTER ATP-BINDING PROTEIN YTFR"/>
    <property type="match status" value="1"/>
</dbReference>
<dbReference type="GO" id="GO:0005524">
    <property type="term" value="F:ATP binding"/>
    <property type="evidence" value="ECO:0007669"/>
    <property type="project" value="UniProtKB-KW"/>
</dbReference>
<evidence type="ECO:0000256" key="4">
    <source>
        <dbReference type="ARBA" id="ARBA00022840"/>
    </source>
</evidence>
<gene>
    <name evidence="5" type="primary">rbsA_53</name>
    <name evidence="5" type="ORF">SDC9_112617</name>
</gene>
<keyword evidence="4 5" id="KW-0067">ATP-binding</keyword>
<dbReference type="EMBL" id="VSSQ01020674">
    <property type="protein sequence ID" value="MPM65717.1"/>
    <property type="molecule type" value="Genomic_DNA"/>
</dbReference>
<dbReference type="InterPro" id="IPR050107">
    <property type="entry name" value="ABC_carbohydrate_import_ATPase"/>
</dbReference>
<keyword evidence="2" id="KW-0677">Repeat</keyword>
<name>A0A645BK56_9ZZZZ</name>
<comment type="caution">
    <text evidence="5">The sequence shown here is derived from an EMBL/GenBank/DDBJ whole genome shotgun (WGS) entry which is preliminary data.</text>
</comment>
<proteinExistence type="predicted"/>
<dbReference type="AlphaFoldDB" id="A0A645BK56"/>
<dbReference type="Gene3D" id="3.40.50.300">
    <property type="entry name" value="P-loop containing nucleotide triphosphate hydrolases"/>
    <property type="match status" value="1"/>
</dbReference>
<keyword evidence="1" id="KW-0813">Transport</keyword>
<dbReference type="PANTHER" id="PTHR43790">
    <property type="entry name" value="CARBOHYDRATE TRANSPORT ATP-BINDING PROTEIN MG119-RELATED"/>
    <property type="match status" value="1"/>
</dbReference>
<dbReference type="EC" id="3.6.3.17" evidence="5"/>
<evidence type="ECO:0000313" key="5">
    <source>
        <dbReference type="EMBL" id="MPM65717.1"/>
    </source>
</evidence>
<reference evidence="5" key="1">
    <citation type="submission" date="2019-08" db="EMBL/GenBank/DDBJ databases">
        <authorList>
            <person name="Kucharzyk K."/>
            <person name="Murdoch R.W."/>
            <person name="Higgins S."/>
            <person name="Loffler F."/>
        </authorList>
    </citation>
    <scope>NUCLEOTIDE SEQUENCE</scope>
</reference>
<accession>A0A645BK56</accession>
<evidence type="ECO:0000256" key="3">
    <source>
        <dbReference type="ARBA" id="ARBA00022741"/>
    </source>
</evidence>
<dbReference type="GO" id="GO:0016787">
    <property type="term" value="F:hydrolase activity"/>
    <property type="evidence" value="ECO:0007669"/>
    <property type="project" value="UniProtKB-KW"/>
</dbReference>